<organism evidence="1 2">
    <name type="scientific">Corallococcus interemptor</name>
    <dbReference type="NCBI Taxonomy" id="2316720"/>
    <lineage>
        <taxon>Bacteria</taxon>
        <taxon>Pseudomonadati</taxon>
        <taxon>Myxococcota</taxon>
        <taxon>Myxococcia</taxon>
        <taxon>Myxococcales</taxon>
        <taxon>Cystobacterineae</taxon>
        <taxon>Myxococcaceae</taxon>
        <taxon>Corallococcus</taxon>
    </lineage>
</organism>
<reference evidence="2" key="1">
    <citation type="submission" date="2018-09" db="EMBL/GenBank/DDBJ databases">
        <authorList>
            <person name="Livingstone P.G."/>
            <person name="Whitworth D.E."/>
        </authorList>
    </citation>
    <scope>NUCLEOTIDE SEQUENCE [LARGE SCALE GENOMIC DNA]</scope>
    <source>
        <strain evidence="2">AB047A</strain>
    </source>
</reference>
<gene>
    <name evidence="1" type="ORF">D7X96_14145</name>
</gene>
<accession>A0A3A8QLY9</accession>
<dbReference type="AlphaFoldDB" id="A0A3A8QLY9"/>
<dbReference type="EMBL" id="RAWM01000030">
    <property type="protein sequence ID" value="RKH69766.1"/>
    <property type="molecule type" value="Genomic_DNA"/>
</dbReference>
<proteinExistence type="predicted"/>
<evidence type="ECO:0000313" key="1">
    <source>
        <dbReference type="EMBL" id="RKH69766.1"/>
    </source>
</evidence>
<name>A0A3A8QLY9_9BACT</name>
<protein>
    <submittedName>
        <fullName evidence="1">DUF3775 domain-containing protein</fullName>
    </submittedName>
</protein>
<comment type="caution">
    <text evidence="1">The sequence shown here is derived from an EMBL/GenBank/DDBJ whole genome shotgun (WGS) entry which is preliminary data.</text>
</comment>
<sequence>MSMTDSGNAESRGRFRAIVEQTIQLARAMYEESERLYPSAGGLLNASEVWKREADARTGAIPRPAEEAFGRYLQELDATDSVALVTLHYVGRDFEETDKPEKAFQRQRIGMKSSQAAKEAYAKLFGHSRLDELLVQGLKKARSMGLDIEAIPLAQ</sequence>
<dbReference type="Proteomes" id="UP000282656">
    <property type="component" value="Unassembled WGS sequence"/>
</dbReference>
<evidence type="ECO:0000313" key="2">
    <source>
        <dbReference type="Proteomes" id="UP000282656"/>
    </source>
</evidence>
<keyword evidence="2" id="KW-1185">Reference proteome</keyword>